<feature type="transmembrane region" description="Helical" evidence="1">
    <location>
        <begin position="147"/>
        <end position="171"/>
    </location>
</feature>
<keyword evidence="1" id="KW-1133">Transmembrane helix</keyword>
<reference evidence="2" key="1">
    <citation type="submission" date="2020-10" db="EMBL/GenBank/DDBJ databases">
        <title>Phylogeny of dyella-like bacteria.</title>
        <authorList>
            <person name="Fu J."/>
        </authorList>
    </citation>
    <scope>NUCLEOTIDE SEQUENCE</scope>
    <source>
        <strain evidence="2">DHON07</strain>
    </source>
</reference>
<dbReference type="EMBL" id="JADIKF010000035">
    <property type="protein sequence ID" value="MBM7128764.1"/>
    <property type="molecule type" value="Genomic_DNA"/>
</dbReference>
<evidence type="ECO:0000313" key="2">
    <source>
        <dbReference type="EMBL" id="MBM7128764.1"/>
    </source>
</evidence>
<sequence>MIKSEESNTALLWDKVASARGGDPKAAIAAAMLIHKFPLIAQRTGLSSEYEFFANFGMRSTDPEVLVAAGEALFLGKRLARNARMGMRYFLKANKSSPFMGAFMIARLDIFQDRPMAGKMLEKGAKSGHIPSAVLLARFRYRKIKRYLFIFALPILLIHSIKCGMLITLGLKDKDNLHMRFWRYKDAGLARQKELARVMPIDRASPFEDIDEVLLD</sequence>
<accession>A0ABS2KCU7</accession>
<organism evidence="2 3">
    <name type="scientific">Dyella mobilis</name>
    <dbReference type="NCBI Taxonomy" id="1849582"/>
    <lineage>
        <taxon>Bacteria</taxon>
        <taxon>Pseudomonadati</taxon>
        <taxon>Pseudomonadota</taxon>
        <taxon>Gammaproteobacteria</taxon>
        <taxon>Lysobacterales</taxon>
        <taxon>Rhodanobacteraceae</taxon>
        <taxon>Dyella</taxon>
    </lineage>
</organism>
<dbReference type="Proteomes" id="UP001430193">
    <property type="component" value="Unassembled WGS sequence"/>
</dbReference>
<keyword evidence="3" id="KW-1185">Reference proteome</keyword>
<keyword evidence="1" id="KW-0472">Membrane</keyword>
<proteinExistence type="predicted"/>
<keyword evidence="1" id="KW-0812">Transmembrane</keyword>
<protein>
    <submittedName>
        <fullName evidence="2">Uncharacterized protein</fullName>
    </submittedName>
</protein>
<evidence type="ECO:0000313" key="3">
    <source>
        <dbReference type="Proteomes" id="UP001430193"/>
    </source>
</evidence>
<gene>
    <name evidence="2" type="ORF">ISS99_04445</name>
</gene>
<comment type="caution">
    <text evidence="2">The sequence shown here is derived from an EMBL/GenBank/DDBJ whole genome shotgun (WGS) entry which is preliminary data.</text>
</comment>
<evidence type="ECO:0000256" key="1">
    <source>
        <dbReference type="SAM" id="Phobius"/>
    </source>
</evidence>
<dbReference type="RefSeq" id="WP_204630380.1">
    <property type="nucleotide sequence ID" value="NZ_JADIKF010000035.1"/>
</dbReference>
<name>A0ABS2KCU7_9GAMM</name>